<evidence type="ECO:0000259" key="9">
    <source>
        <dbReference type="Pfam" id="PF16582"/>
    </source>
</evidence>
<dbReference type="GO" id="GO:0009234">
    <property type="term" value="P:menaquinone biosynthetic process"/>
    <property type="evidence" value="ECO:0007669"/>
    <property type="project" value="UniProtKB-UniRule"/>
</dbReference>
<dbReference type="Proteomes" id="UP000010296">
    <property type="component" value="Unassembled WGS sequence"/>
</dbReference>
<dbReference type="HOGENOM" id="CLU_006051_3_0_9"/>
<evidence type="ECO:0000256" key="3">
    <source>
        <dbReference type="ARBA" id="ARBA00022842"/>
    </source>
</evidence>
<evidence type="ECO:0000256" key="5">
    <source>
        <dbReference type="ARBA" id="ARBA00023211"/>
    </source>
</evidence>
<dbReference type="InterPro" id="IPR011766">
    <property type="entry name" value="TPP_enzyme_TPP-bd"/>
</dbReference>
<comment type="function">
    <text evidence="6">Catalyzes the thiamine diphosphate-dependent decarboxylation of 2-oxoglutarate and the subsequent addition of the resulting succinic semialdehyde-thiamine pyrophosphate anion to isochorismate to yield 2-succinyl-5-enolpyruvyl-6-hydroxy-3-cyclohexene-1-carboxylate (SEPHCHC).</text>
</comment>
<gene>
    <name evidence="6 10" type="primary">menD</name>
    <name evidence="10" type="ORF">HMPREF9088_0655</name>
</gene>
<accession>E6LE65</accession>
<dbReference type="InterPro" id="IPR012001">
    <property type="entry name" value="Thiamin_PyroP_enz_TPP-bd_dom"/>
</dbReference>
<keyword evidence="11" id="KW-1185">Reference proteome</keyword>
<dbReference type="GO" id="GO:0000287">
    <property type="term" value="F:magnesium ion binding"/>
    <property type="evidence" value="ECO:0007669"/>
    <property type="project" value="UniProtKB-UniRule"/>
</dbReference>
<comment type="cofactor">
    <cofactor evidence="6">
        <name>Mg(2+)</name>
        <dbReference type="ChEBI" id="CHEBI:18420"/>
    </cofactor>
    <cofactor evidence="6">
        <name>Mn(2+)</name>
        <dbReference type="ChEBI" id="CHEBI:29035"/>
    </cofactor>
</comment>
<dbReference type="HAMAP" id="MF_01659">
    <property type="entry name" value="MenD"/>
    <property type="match status" value="1"/>
</dbReference>
<dbReference type="Gene3D" id="3.40.50.1220">
    <property type="entry name" value="TPP-binding domain"/>
    <property type="match status" value="1"/>
</dbReference>
<keyword evidence="1 6" id="KW-0808">Transferase</keyword>
<evidence type="ECO:0000256" key="4">
    <source>
        <dbReference type="ARBA" id="ARBA00023052"/>
    </source>
</evidence>
<dbReference type="Pfam" id="PF02776">
    <property type="entry name" value="TPP_enzyme_N"/>
    <property type="match status" value="1"/>
</dbReference>
<evidence type="ECO:0000313" key="11">
    <source>
        <dbReference type="Proteomes" id="UP000010296"/>
    </source>
</evidence>
<evidence type="ECO:0000259" key="8">
    <source>
        <dbReference type="Pfam" id="PF02776"/>
    </source>
</evidence>
<organism evidence="10 11">
    <name type="scientific">Enterococcus italicus (strain DSM 15952 / CCUG 50447 / LMG 22039 / TP 1.5)</name>
    <dbReference type="NCBI Taxonomy" id="888064"/>
    <lineage>
        <taxon>Bacteria</taxon>
        <taxon>Bacillati</taxon>
        <taxon>Bacillota</taxon>
        <taxon>Bacilli</taxon>
        <taxon>Lactobacillales</taxon>
        <taxon>Enterococcaceae</taxon>
        <taxon>Enterococcus</taxon>
    </lineage>
</organism>
<keyword evidence="2 6" id="KW-0479">Metal-binding</keyword>
<dbReference type="PANTHER" id="PTHR42916">
    <property type="entry name" value="2-SUCCINYL-5-ENOLPYRUVYL-6-HYDROXY-3-CYCLOHEXENE-1-CARBOXYLATE SYNTHASE"/>
    <property type="match status" value="1"/>
</dbReference>
<evidence type="ECO:0000313" key="10">
    <source>
        <dbReference type="EMBL" id="EFU74520.1"/>
    </source>
</evidence>
<comment type="subunit">
    <text evidence="6">Homodimer.</text>
</comment>
<dbReference type="STRING" id="888064.HMPREF9088_0655"/>
<evidence type="ECO:0000256" key="6">
    <source>
        <dbReference type="HAMAP-Rule" id="MF_01659"/>
    </source>
</evidence>
<comment type="catalytic activity">
    <reaction evidence="6">
        <text>isochorismate + 2-oxoglutarate + H(+) = 5-enolpyruvoyl-6-hydroxy-2-succinyl-cyclohex-3-ene-1-carboxylate + CO2</text>
        <dbReference type="Rhea" id="RHEA:25593"/>
        <dbReference type="ChEBI" id="CHEBI:15378"/>
        <dbReference type="ChEBI" id="CHEBI:16526"/>
        <dbReference type="ChEBI" id="CHEBI:16810"/>
        <dbReference type="ChEBI" id="CHEBI:29780"/>
        <dbReference type="ChEBI" id="CHEBI:58818"/>
        <dbReference type="EC" id="2.2.1.9"/>
    </reaction>
</comment>
<reference evidence="10 11" key="1">
    <citation type="submission" date="2010-12" db="EMBL/GenBank/DDBJ databases">
        <authorList>
            <person name="Muzny D."/>
            <person name="Qin X."/>
            <person name="Deng J."/>
            <person name="Jiang H."/>
            <person name="Liu Y."/>
            <person name="Qu J."/>
            <person name="Song X.-Z."/>
            <person name="Zhang L."/>
            <person name="Thornton R."/>
            <person name="Coyle M."/>
            <person name="Francisco L."/>
            <person name="Jackson L."/>
            <person name="Javaid M."/>
            <person name="Korchina V."/>
            <person name="Kovar C."/>
            <person name="Mata R."/>
            <person name="Mathew T."/>
            <person name="Ngo R."/>
            <person name="Nguyen L."/>
            <person name="Nguyen N."/>
            <person name="Okwuonu G."/>
            <person name="Ongeri F."/>
            <person name="Pham C."/>
            <person name="Simmons D."/>
            <person name="Wilczek-Boney K."/>
            <person name="Hale W."/>
            <person name="Jakkamsetti A."/>
            <person name="Pham P."/>
            <person name="Ruth R."/>
            <person name="San Lucas F."/>
            <person name="Warren J."/>
            <person name="Zhang J."/>
            <person name="Zhao Z."/>
            <person name="Zhou C."/>
            <person name="Zhu D."/>
            <person name="Lee S."/>
            <person name="Bess C."/>
            <person name="Blankenburg K."/>
            <person name="Forbes L."/>
            <person name="Fu Q."/>
            <person name="Gubbala S."/>
            <person name="Hirani K."/>
            <person name="Jayaseelan J.C."/>
            <person name="Lara F."/>
            <person name="Munidasa M."/>
            <person name="Palculict T."/>
            <person name="Patil S."/>
            <person name="Pu L.-L."/>
            <person name="Saada N."/>
            <person name="Tang L."/>
            <person name="Weissenberger G."/>
            <person name="Zhu Y."/>
            <person name="Hemphill L."/>
            <person name="Shang Y."/>
            <person name="Youmans B."/>
            <person name="Ayvaz T."/>
            <person name="Ross M."/>
            <person name="Santibanez J."/>
            <person name="Aqrawi P."/>
            <person name="Gross S."/>
            <person name="Joshi V."/>
            <person name="Fowler G."/>
            <person name="Nazareth L."/>
            <person name="Reid J."/>
            <person name="Worley K."/>
            <person name="Petrosino J."/>
            <person name="Highlander S."/>
            <person name="Gibbs R."/>
        </authorList>
    </citation>
    <scope>NUCLEOTIDE SEQUENCE [LARGE SCALE GENOMIC DNA]</scope>
    <source>
        <strain evidence="11">DSM 15952 / CCUG 50447 / LMG 22039 / TP 1.5</strain>
    </source>
</reference>
<keyword evidence="3 6" id="KW-0460">Magnesium</keyword>
<feature type="domain" description="Thiamine pyrophosphate enzyme TPP-binding" evidence="7">
    <location>
        <begin position="428"/>
        <end position="544"/>
    </location>
</feature>
<comment type="pathway">
    <text evidence="6">Quinol/quinone metabolism; 1,4-dihydroxy-2-naphthoate biosynthesis; 1,4-dihydroxy-2-naphthoate from chorismate: step 2/7.</text>
</comment>
<dbReference type="AlphaFoldDB" id="E6LE65"/>
<sequence length="569" mass="62826">MKTQQQIMTDYVTAFLDGLVAAGIQKAVISPGSRSTPVSLLIHRDPRIEYYVAVDERSAAFFALGLAKASRTAVLLVCTSGTAAANYYPAICEAKASRVPLVVLTTDRPPELQHVGAPQTMAQDGLFGKQVKSSITLAVAEDSPELLRYSEWQGRQAVKKACQSPAGPVHLNMPLREPLLPNLERRNYPRVEDHLIAQTTVSLTGYQSLFEKKGVVVVGEERTAEEARLLLQVADTLKWPIIGDPLTNLATCGVTSQQHMRQIDGLLSSATFTQLVQPEVILRFGRLPISKNVMLWLKGLPGDVRWLLVDDGQEWLDQLQVATDFLPYTVTESCQAILQLPLKPCADEWLHVWQQEQARLTKLIHTATWPTVLSETSAVYHALEELPAETQVFVSNSNAIRMLDRFIQPSEAVTVWGNRGVNGIDGIVSTAAGIACATNQPTILLTGDLALFHDMNGLQMVQAYQLPLTIVLLNNQGGGIFSFLSQRTLAATDFDPLFATPTHLEFAQVATLYRLAYEKPTSLANYQTRLKEAVTSRRPALIEVQGTFDEPVTIWEDFLRQVQTQGSDR</sequence>
<keyword evidence="6" id="KW-0474">Menaquinone biosynthesis</keyword>
<dbReference type="InterPro" id="IPR004433">
    <property type="entry name" value="MenaQ_synth_MenD"/>
</dbReference>
<dbReference type="UniPathway" id="UPA00079"/>
<keyword evidence="4 6" id="KW-0786">Thiamine pyrophosphate</keyword>
<dbReference type="PANTHER" id="PTHR42916:SF1">
    <property type="entry name" value="PROTEIN PHYLLO, CHLOROPLASTIC"/>
    <property type="match status" value="1"/>
</dbReference>
<proteinExistence type="inferred from homology"/>
<dbReference type="SUPFAM" id="SSF52518">
    <property type="entry name" value="Thiamin diphosphate-binding fold (THDP-binding)"/>
    <property type="match status" value="2"/>
</dbReference>
<dbReference type="GO" id="GO:0070204">
    <property type="term" value="F:2-succinyl-5-enolpyruvyl-6-hydroxy-3-cyclohexene-1-carboxylic-acid synthase activity"/>
    <property type="evidence" value="ECO:0007669"/>
    <property type="project" value="UniProtKB-UniRule"/>
</dbReference>
<feature type="domain" description="Menaquinone biosynthesis protein MenD middle" evidence="9">
    <location>
        <begin position="196"/>
        <end position="394"/>
    </location>
</feature>
<dbReference type="InterPro" id="IPR032264">
    <property type="entry name" value="MenD_middle"/>
</dbReference>
<comment type="pathway">
    <text evidence="6">Quinol/quinone metabolism; menaquinone biosynthesis.</text>
</comment>
<dbReference type="EMBL" id="AEPV01000024">
    <property type="protein sequence ID" value="EFU74520.1"/>
    <property type="molecule type" value="Genomic_DNA"/>
</dbReference>
<comment type="caution">
    <text evidence="10">The sequence shown here is derived from an EMBL/GenBank/DDBJ whole genome shotgun (WGS) entry which is preliminary data.</text>
</comment>
<evidence type="ECO:0000256" key="2">
    <source>
        <dbReference type="ARBA" id="ARBA00022723"/>
    </source>
</evidence>
<dbReference type="RefSeq" id="WP_007207676.1">
    <property type="nucleotide sequence ID" value="NZ_GL622241.1"/>
</dbReference>
<dbReference type="UniPathway" id="UPA01057">
    <property type="reaction ID" value="UER00164"/>
</dbReference>
<dbReference type="Pfam" id="PF02775">
    <property type="entry name" value="TPP_enzyme_C"/>
    <property type="match status" value="1"/>
</dbReference>
<keyword evidence="5 6" id="KW-0464">Manganese</keyword>
<dbReference type="eggNOG" id="COG1165">
    <property type="taxonomic scope" value="Bacteria"/>
</dbReference>
<protein>
    <recommendedName>
        <fullName evidence="6">2-succinyl-5-enolpyruvyl-6-hydroxy-3-cyclohexene-1-carboxylate synthase</fullName>
        <shortName evidence="6">SEPHCHC synthase</shortName>
        <ecNumber evidence="6">2.2.1.9</ecNumber>
    </recommendedName>
    <alternativeName>
        <fullName evidence="6">Menaquinone biosynthesis protein MenD</fullName>
    </alternativeName>
</protein>
<dbReference type="GO" id="GO:0030976">
    <property type="term" value="F:thiamine pyrophosphate binding"/>
    <property type="evidence" value="ECO:0007669"/>
    <property type="project" value="UniProtKB-UniRule"/>
</dbReference>
<dbReference type="InterPro" id="IPR029061">
    <property type="entry name" value="THDP-binding"/>
</dbReference>
<name>E6LE65_ENTI1</name>
<comment type="cofactor">
    <cofactor evidence="6">
        <name>thiamine diphosphate</name>
        <dbReference type="ChEBI" id="CHEBI:58937"/>
    </cofactor>
    <text evidence="6">Binds 1 thiamine pyrophosphate per subunit.</text>
</comment>
<dbReference type="Gene3D" id="3.40.50.970">
    <property type="match status" value="2"/>
</dbReference>
<evidence type="ECO:0000259" key="7">
    <source>
        <dbReference type="Pfam" id="PF02775"/>
    </source>
</evidence>
<dbReference type="NCBIfam" id="TIGR00173">
    <property type="entry name" value="menD"/>
    <property type="match status" value="1"/>
</dbReference>
<dbReference type="CDD" id="cd02009">
    <property type="entry name" value="TPP_SHCHC_synthase"/>
    <property type="match status" value="1"/>
</dbReference>
<dbReference type="OrthoDB" id="9791859at2"/>
<evidence type="ECO:0000256" key="1">
    <source>
        <dbReference type="ARBA" id="ARBA00022679"/>
    </source>
</evidence>
<feature type="domain" description="Thiamine pyrophosphate enzyme N-terminal TPP-binding" evidence="8">
    <location>
        <begin position="12"/>
        <end position="122"/>
    </location>
</feature>
<comment type="similarity">
    <text evidence="6">Belongs to the TPP enzyme family. MenD subfamily.</text>
</comment>
<dbReference type="Pfam" id="PF16582">
    <property type="entry name" value="TPP_enzyme_M_2"/>
    <property type="match status" value="1"/>
</dbReference>
<dbReference type="EC" id="2.2.1.9" evidence="6"/>
<dbReference type="GO" id="GO:0030145">
    <property type="term" value="F:manganese ion binding"/>
    <property type="evidence" value="ECO:0007669"/>
    <property type="project" value="UniProtKB-UniRule"/>
</dbReference>
<dbReference type="PIRSF" id="PIRSF004983">
    <property type="entry name" value="MenD"/>
    <property type="match status" value="1"/>
</dbReference>
<dbReference type="CDD" id="cd07037">
    <property type="entry name" value="TPP_PYR_MenD"/>
    <property type="match status" value="1"/>
</dbReference>